<keyword evidence="2" id="KW-0812">Transmembrane</keyword>
<reference evidence="4" key="1">
    <citation type="submission" date="2016-10" db="EMBL/GenBank/DDBJ databases">
        <authorList>
            <person name="Varghese N."/>
            <person name="Submissions S."/>
        </authorList>
    </citation>
    <scope>NUCLEOTIDE SEQUENCE [LARGE SCALE GENOMIC DNA]</scope>
    <source>
        <strain evidence="4">IBRC-M 10043</strain>
    </source>
</reference>
<protein>
    <recommendedName>
        <fullName evidence="5">Dolichyl-phosphate-mannose-protein mannosyltransferase</fullName>
    </recommendedName>
</protein>
<feature type="transmembrane region" description="Helical" evidence="2">
    <location>
        <begin position="119"/>
        <end position="142"/>
    </location>
</feature>
<dbReference type="Proteomes" id="UP000198775">
    <property type="component" value="Unassembled WGS sequence"/>
</dbReference>
<evidence type="ECO:0000256" key="2">
    <source>
        <dbReference type="SAM" id="Phobius"/>
    </source>
</evidence>
<feature type="compositionally biased region" description="Low complexity" evidence="1">
    <location>
        <begin position="374"/>
        <end position="395"/>
    </location>
</feature>
<gene>
    <name evidence="3" type="ORF">SAMN05216388_101211</name>
</gene>
<evidence type="ECO:0008006" key="5">
    <source>
        <dbReference type="Google" id="ProtNLM"/>
    </source>
</evidence>
<keyword evidence="4" id="KW-1185">Reference proteome</keyword>
<feature type="transmembrane region" description="Helical" evidence="2">
    <location>
        <begin position="154"/>
        <end position="175"/>
    </location>
</feature>
<feature type="transmembrane region" description="Helical" evidence="2">
    <location>
        <begin position="571"/>
        <end position="589"/>
    </location>
</feature>
<feature type="transmembrane region" description="Helical" evidence="2">
    <location>
        <begin position="31"/>
        <end position="51"/>
    </location>
</feature>
<feature type="transmembrane region" description="Helical" evidence="2">
    <location>
        <begin position="240"/>
        <end position="258"/>
    </location>
</feature>
<keyword evidence="2" id="KW-1133">Transmembrane helix</keyword>
<sequence length="708" mass="75382">MTRLSEIVQIGSQEFTEIADRWRRRLGRALFGDRYGAVLFLGTLAVLATYWRVGVFLTDSYAIANGLVNVADGHLAITKITYSLTVGSQPGLWYADGAVYARNYAHIFLSLPALWLLDALAVLFDLRLVLAAAWSGLLMLLFDRLGRLLGRYRPVATTGAALGLLTFLGSALIAAPLPDRWTAFLALQITGMLAVAFAGVVLYRVLAHAHSRRVGLLFGAAAAIASPVGFWASIPKRHALSTLAVVAVLGAFYFSRTADSRRRALGLRALAYAVIALWAWLHALEALVVFAVFVPLDLATGRSNHPKHLAVVGVVFLVALTPFLATNAAINGDPFQPPRSLDSFSGQVDPLATGGQDGGDSQNGGGGSTPTPTPTESQPTTDTSRTTDGTGPPTTAESEPTTNDTTTEGGASGPREPESPDSESPADPSSGPIATLLSALMAILGVAIEGSTWAFGKGWSYVDTGITLAQDEPERLYHTFLRSGRIPEYVNYRMTDQEAIDLALLEVAPLLAGLLGVLGAGLRRLRTTSLHAFRTALGRPTRQTDLLAVAMTVALVLMNVERLPLHTQITVRYLVPIVPLGLYGVARLGCVQRAVSADLRWLTGAYVGTFLLGAIAFLLAHLWLDLALGEAMQLHALVNLAGAGLLAIWAVVAGLGFDFDERVGVVALAIPAALSTLFLLFTGLVYFQYADYALPLVETLVELLPIAI</sequence>
<feature type="compositionally biased region" description="Low complexity" evidence="1">
    <location>
        <begin position="422"/>
        <end position="432"/>
    </location>
</feature>
<feature type="region of interest" description="Disordered" evidence="1">
    <location>
        <begin position="336"/>
        <end position="432"/>
    </location>
</feature>
<feature type="compositionally biased region" description="Polar residues" evidence="1">
    <location>
        <begin position="396"/>
        <end position="409"/>
    </location>
</feature>
<feature type="transmembrane region" description="Helical" evidence="2">
    <location>
        <begin position="215"/>
        <end position="234"/>
    </location>
</feature>
<keyword evidence="2" id="KW-0472">Membrane</keyword>
<feature type="transmembrane region" description="Helical" evidence="2">
    <location>
        <begin position="636"/>
        <end position="657"/>
    </location>
</feature>
<feature type="transmembrane region" description="Helical" evidence="2">
    <location>
        <begin position="181"/>
        <end position="203"/>
    </location>
</feature>
<feature type="transmembrane region" description="Helical" evidence="2">
    <location>
        <begin position="270"/>
        <end position="296"/>
    </location>
</feature>
<evidence type="ECO:0000256" key="1">
    <source>
        <dbReference type="SAM" id="MobiDB-lite"/>
    </source>
</evidence>
<organism evidence="3 4">
    <name type="scientific">Halorientalis persicus</name>
    <dbReference type="NCBI Taxonomy" id="1367881"/>
    <lineage>
        <taxon>Archaea</taxon>
        <taxon>Methanobacteriati</taxon>
        <taxon>Methanobacteriota</taxon>
        <taxon>Stenosarchaea group</taxon>
        <taxon>Halobacteria</taxon>
        <taxon>Halobacteriales</taxon>
        <taxon>Haloarculaceae</taxon>
        <taxon>Halorientalis</taxon>
    </lineage>
</organism>
<dbReference type="OrthoDB" id="242535at2157"/>
<feature type="transmembrane region" description="Helical" evidence="2">
    <location>
        <begin position="664"/>
        <end position="687"/>
    </location>
</feature>
<evidence type="ECO:0000313" key="4">
    <source>
        <dbReference type="Proteomes" id="UP000198775"/>
    </source>
</evidence>
<proteinExistence type="predicted"/>
<feature type="compositionally biased region" description="Gly residues" evidence="1">
    <location>
        <begin position="355"/>
        <end position="368"/>
    </location>
</feature>
<dbReference type="AlphaFoldDB" id="A0A1H8PDR1"/>
<dbReference type="EMBL" id="FOCX01000012">
    <property type="protein sequence ID" value="SEO39814.1"/>
    <property type="molecule type" value="Genomic_DNA"/>
</dbReference>
<evidence type="ECO:0000313" key="3">
    <source>
        <dbReference type="EMBL" id="SEO39814.1"/>
    </source>
</evidence>
<feature type="transmembrane region" description="Helical" evidence="2">
    <location>
        <begin position="601"/>
        <end position="624"/>
    </location>
</feature>
<name>A0A1H8PDR1_9EURY</name>
<accession>A0A1H8PDR1</accession>
<dbReference type="RefSeq" id="WP_092660904.1">
    <property type="nucleotide sequence ID" value="NZ_FOCX01000012.1"/>
</dbReference>
<feature type="transmembrane region" description="Helical" evidence="2">
    <location>
        <begin position="433"/>
        <end position="455"/>
    </location>
</feature>
<feature type="transmembrane region" description="Helical" evidence="2">
    <location>
        <begin position="308"/>
        <end position="330"/>
    </location>
</feature>
<feature type="transmembrane region" description="Helical" evidence="2">
    <location>
        <begin position="502"/>
        <end position="525"/>
    </location>
</feature>
<feature type="transmembrane region" description="Helical" evidence="2">
    <location>
        <begin position="546"/>
        <end position="565"/>
    </location>
</feature>